<accession>A0A7Y6DYH1</accession>
<proteinExistence type="predicted"/>
<dbReference type="EMBL" id="JABMCI010000067">
    <property type="protein sequence ID" value="NUU18430.1"/>
    <property type="molecule type" value="Genomic_DNA"/>
</dbReference>
<sequence>MRADAGSAIVDFALVGGLVTVLFVAVLQLTIVLHVRNTLVDSAAEGARYGALGGHEPADGAERSRDLIAQSLSSAYSQGVSATRTTLDGLDVVEVQVEAPLPLVGLVGAAGTLTVRGHALVEDP</sequence>
<evidence type="ECO:0000313" key="4">
    <source>
        <dbReference type="Proteomes" id="UP000565724"/>
    </source>
</evidence>
<keyword evidence="1" id="KW-0472">Membrane</keyword>
<keyword evidence="1" id="KW-0812">Transmembrane</keyword>
<name>A0A7Y6DYH1_9CELL</name>
<dbReference type="Proteomes" id="UP000565724">
    <property type="component" value="Unassembled WGS sequence"/>
</dbReference>
<evidence type="ECO:0000256" key="1">
    <source>
        <dbReference type="SAM" id="Phobius"/>
    </source>
</evidence>
<gene>
    <name evidence="3" type="ORF">HP550_14325</name>
</gene>
<dbReference type="Pfam" id="PF07811">
    <property type="entry name" value="TadE"/>
    <property type="match status" value="1"/>
</dbReference>
<comment type="caution">
    <text evidence="3">The sequence shown here is derived from an EMBL/GenBank/DDBJ whole genome shotgun (WGS) entry which is preliminary data.</text>
</comment>
<dbReference type="AlphaFoldDB" id="A0A7Y6DYH1"/>
<keyword evidence="4" id="KW-1185">Reference proteome</keyword>
<feature type="transmembrane region" description="Helical" evidence="1">
    <location>
        <begin position="12"/>
        <end position="33"/>
    </location>
</feature>
<protein>
    <submittedName>
        <fullName evidence="3">Pilus assembly protein</fullName>
    </submittedName>
</protein>
<evidence type="ECO:0000313" key="3">
    <source>
        <dbReference type="EMBL" id="NUU18430.1"/>
    </source>
</evidence>
<feature type="domain" description="TadE-like" evidence="2">
    <location>
        <begin position="6"/>
        <end position="48"/>
    </location>
</feature>
<keyword evidence="1" id="KW-1133">Transmembrane helix</keyword>
<dbReference type="InterPro" id="IPR012495">
    <property type="entry name" value="TadE-like_dom"/>
</dbReference>
<organism evidence="3 4">
    <name type="scientific">Cellulomonas humilata</name>
    <dbReference type="NCBI Taxonomy" id="144055"/>
    <lineage>
        <taxon>Bacteria</taxon>
        <taxon>Bacillati</taxon>
        <taxon>Actinomycetota</taxon>
        <taxon>Actinomycetes</taxon>
        <taxon>Micrococcales</taxon>
        <taxon>Cellulomonadaceae</taxon>
        <taxon>Cellulomonas</taxon>
    </lineage>
</organism>
<reference evidence="3 4" key="1">
    <citation type="submission" date="2020-05" db="EMBL/GenBank/DDBJ databases">
        <title>Genome Sequencing of Type Strains.</title>
        <authorList>
            <person name="Lemaire J.F."/>
            <person name="Inderbitzin P."/>
            <person name="Gregorio O.A."/>
            <person name="Collins S.B."/>
            <person name="Wespe N."/>
            <person name="Knight-Connoni V."/>
        </authorList>
    </citation>
    <scope>NUCLEOTIDE SEQUENCE [LARGE SCALE GENOMIC DNA]</scope>
    <source>
        <strain evidence="3 4">ATCC 25174</strain>
    </source>
</reference>
<evidence type="ECO:0000259" key="2">
    <source>
        <dbReference type="Pfam" id="PF07811"/>
    </source>
</evidence>